<sequence>MDLPSPSLLIIALKCDYEAVPRIDPAIRLPLLLAILMVIGFVVAHAWENRAQAPREYSNECSICHHGGHGQASEIAPIFGRVGRIAMTPEGHRYITHVLLYGLNGPILANGEPYNNSMPSFGRLPDSEIARILTFVAAQEMPTGAPAFKAADIAEARAHPLSPHDVLLERQQLDQQSPLP</sequence>
<dbReference type="GO" id="GO:0009055">
    <property type="term" value="F:electron transfer activity"/>
    <property type="evidence" value="ECO:0007669"/>
    <property type="project" value="InterPro"/>
</dbReference>
<dbReference type="Gene3D" id="1.10.760.10">
    <property type="entry name" value="Cytochrome c-like domain"/>
    <property type="match status" value="1"/>
</dbReference>
<evidence type="ECO:0000256" key="5">
    <source>
        <dbReference type="SAM" id="Phobius"/>
    </source>
</evidence>
<comment type="caution">
    <text evidence="7">The sequence shown here is derived from an EMBL/GenBank/DDBJ whole genome shotgun (WGS) entry which is preliminary data.</text>
</comment>
<evidence type="ECO:0000313" key="8">
    <source>
        <dbReference type="Proteomes" id="UP000321230"/>
    </source>
</evidence>
<dbReference type="Proteomes" id="UP000321230">
    <property type="component" value="Unassembled WGS sequence"/>
</dbReference>
<protein>
    <recommendedName>
        <fullName evidence="6">Cytochrome c domain-containing protein</fullName>
    </recommendedName>
</protein>
<keyword evidence="3 4" id="KW-0408">Iron</keyword>
<dbReference type="EMBL" id="BJUZ01000002">
    <property type="protein sequence ID" value="GEK94339.1"/>
    <property type="molecule type" value="Genomic_DNA"/>
</dbReference>
<evidence type="ECO:0000256" key="1">
    <source>
        <dbReference type="ARBA" id="ARBA00022617"/>
    </source>
</evidence>
<keyword evidence="2 4" id="KW-0479">Metal-binding</keyword>
<proteinExistence type="predicted"/>
<dbReference type="Pfam" id="PF13442">
    <property type="entry name" value="Cytochrome_CBB3"/>
    <property type="match status" value="1"/>
</dbReference>
<name>A0A511B1L7_9PROT</name>
<gene>
    <name evidence="7" type="ORF">GWA01_21090</name>
</gene>
<reference evidence="7 8" key="1">
    <citation type="submission" date="2019-07" db="EMBL/GenBank/DDBJ databases">
        <title>Whole genome shotgun sequence of Gluconobacter wancherniae NBRC 103581.</title>
        <authorList>
            <person name="Hosoyama A."/>
            <person name="Uohara A."/>
            <person name="Ohji S."/>
            <person name="Ichikawa N."/>
        </authorList>
    </citation>
    <scope>NUCLEOTIDE SEQUENCE [LARGE SCALE GENOMIC DNA]</scope>
    <source>
        <strain evidence="7 8">NBRC 103581</strain>
    </source>
</reference>
<feature type="transmembrane region" description="Helical" evidence="5">
    <location>
        <begin position="27"/>
        <end position="47"/>
    </location>
</feature>
<dbReference type="InterPro" id="IPR009056">
    <property type="entry name" value="Cyt_c-like_dom"/>
</dbReference>
<evidence type="ECO:0000259" key="6">
    <source>
        <dbReference type="PROSITE" id="PS51007"/>
    </source>
</evidence>
<evidence type="ECO:0000256" key="2">
    <source>
        <dbReference type="ARBA" id="ARBA00022723"/>
    </source>
</evidence>
<organism evidence="7 8">
    <name type="scientific">Gluconobacter wancherniae NBRC 103581</name>
    <dbReference type="NCBI Taxonomy" id="656744"/>
    <lineage>
        <taxon>Bacteria</taxon>
        <taxon>Pseudomonadati</taxon>
        <taxon>Pseudomonadota</taxon>
        <taxon>Alphaproteobacteria</taxon>
        <taxon>Acetobacterales</taxon>
        <taxon>Acetobacteraceae</taxon>
        <taxon>Gluconobacter</taxon>
    </lineage>
</organism>
<dbReference type="PROSITE" id="PS51007">
    <property type="entry name" value="CYTC"/>
    <property type="match status" value="1"/>
</dbReference>
<dbReference type="SUPFAM" id="SSF46626">
    <property type="entry name" value="Cytochrome c"/>
    <property type="match status" value="1"/>
</dbReference>
<dbReference type="GO" id="GO:0020037">
    <property type="term" value="F:heme binding"/>
    <property type="evidence" value="ECO:0007669"/>
    <property type="project" value="InterPro"/>
</dbReference>
<keyword evidence="8" id="KW-1185">Reference proteome</keyword>
<evidence type="ECO:0000256" key="4">
    <source>
        <dbReference type="PROSITE-ProRule" id="PRU00433"/>
    </source>
</evidence>
<evidence type="ECO:0000313" key="7">
    <source>
        <dbReference type="EMBL" id="GEK94339.1"/>
    </source>
</evidence>
<evidence type="ECO:0000256" key="3">
    <source>
        <dbReference type="ARBA" id="ARBA00023004"/>
    </source>
</evidence>
<feature type="domain" description="Cytochrome c" evidence="6">
    <location>
        <begin position="48"/>
        <end position="140"/>
    </location>
</feature>
<dbReference type="GO" id="GO:0046872">
    <property type="term" value="F:metal ion binding"/>
    <property type="evidence" value="ECO:0007669"/>
    <property type="project" value="UniProtKB-KW"/>
</dbReference>
<keyword evidence="5" id="KW-0472">Membrane</keyword>
<keyword evidence="1 4" id="KW-0349">Heme</keyword>
<accession>A0A511B1L7</accession>
<dbReference type="InterPro" id="IPR036909">
    <property type="entry name" value="Cyt_c-like_dom_sf"/>
</dbReference>
<keyword evidence="5" id="KW-0812">Transmembrane</keyword>
<keyword evidence="5" id="KW-1133">Transmembrane helix</keyword>
<dbReference type="AlphaFoldDB" id="A0A511B1L7"/>